<comment type="caution">
    <text evidence="4">The sequence shown here is derived from an EMBL/GenBank/DDBJ whole genome shotgun (WGS) entry which is preliminary data.</text>
</comment>
<sequence length="298" mass="31035">MVSRRSPSDLPVVGVVADGRTYRHLLYLLLAAPLGFAYSALFAFGVGVGLALSVVLVGLVVLFVTLMGARLAAGFERRLANALLGTHLLRPDDLADADGALAGVRTYVDARSTWAGVGFLSLKFWVSLFAFVPFLLLASALPLVVAPLRYPFEAEFAEVNGEPVTWAIDTLPEALVALPIGVAGVLLALHLANLVAYVARRMALALLGRPEPTGSRRTVSGAGDEPPAVDDADATEAQLSDDDGDPTPDVDGDDSDVDGDDSDDGGVDPDGDGEFDFVDDPEGDAADRESGGRDDGSG</sequence>
<feature type="domain" description="Putative sensor" evidence="3">
    <location>
        <begin position="27"/>
        <end position="207"/>
    </location>
</feature>
<evidence type="ECO:0000256" key="2">
    <source>
        <dbReference type="SAM" id="Phobius"/>
    </source>
</evidence>
<evidence type="ECO:0000256" key="1">
    <source>
        <dbReference type="SAM" id="MobiDB-lite"/>
    </source>
</evidence>
<dbReference type="InterPro" id="IPR025828">
    <property type="entry name" value="Put_sensor_dom"/>
</dbReference>
<feature type="transmembrane region" description="Helical" evidence="2">
    <location>
        <begin position="50"/>
        <end position="69"/>
    </location>
</feature>
<protein>
    <submittedName>
        <fullName evidence="4">Sensor domain-containing protein</fullName>
    </submittedName>
</protein>
<feature type="transmembrane region" description="Helical" evidence="2">
    <location>
        <begin position="176"/>
        <end position="199"/>
    </location>
</feature>
<dbReference type="EMBL" id="JBHTBL010000004">
    <property type="protein sequence ID" value="MFC7323979.1"/>
    <property type="molecule type" value="Genomic_DNA"/>
</dbReference>
<keyword evidence="2" id="KW-0472">Membrane</keyword>
<dbReference type="AlphaFoldDB" id="A0ABD6AID8"/>
<feature type="transmembrane region" description="Helical" evidence="2">
    <location>
        <begin position="25"/>
        <end position="44"/>
    </location>
</feature>
<keyword evidence="2" id="KW-0812">Transmembrane</keyword>
<feature type="compositionally biased region" description="Acidic residues" evidence="1">
    <location>
        <begin position="227"/>
        <end position="284"/>
    </location>
</feature>
<gene>
    <name evidence="4" type="ORF">ACFQMF_05205</name>
</gene>
<dbReference type="Proteomes" id="UP001596545">
    <property type="component" value="Unassembled WGS sequence"/>
</dbReference>
<keyword evidence="5" id="KW-1185">Reference proteome</keyword>
<feature type="compositionally biased region" description="Basic and acidic residues" evidence="1">
    <location>
        <begin position="285"/>
        <end position="298"/>
    </location>
</feature>
<name>A0ABD6AID8_9EURY</name>
<feature type="transmembrane region" description="Helical" evidence="2">
    <location>
        <begin position="124"/>
        <end position="145"/>
    </location>
</feature>
<evidence type="ECO:0000313" key="5">
    <source>
        <dbReference type="Proteomes" id="UP001596545"/>
    </source>
</evidence>
<feature type="region of interest" description="Disordered" evidence="1">
    <location>
        <begin position="212"/>
        <end position="298"/>
    </location>
</feature>
<reference evidence="4 5" key="1">
    <citation type="journal article" date="2019" name="Int. J. Syst. Evol. Microbiol.">
        <title>The Global Catalogue of Microorganisms (GCM) 10K type strain sequencing project: providing services to taxonomists for standard genome sequencing and annotation.</title>
        <authorList>
            <consortium name="The Broad Institute Genomics Platform"/>
            <consortium name="The Broad Institute Genome Sequencing Center for Infectious Disease"/>
            <person name="Wu L."/>
            <person name="Ma J."/>
        </authorList>
    </citation>
    <scope>NUCLEOTIDE SEQUENCE [LARGE SCALE GENOMIC DNA]</scope>
    <source>
        <strain evidence="4 5">CGMCC 1.12554</strain>
    </source>
</reference>
<dbReference type="Pfam" id="PF13796">
    <property type="entry name" value="Sensor"/>
    <property type="match status" value="1"/>
</dbReference>
<accession>A0ABD6AID8</accession>
<organism evidence="4 5">
    <name type="scientific">Halorubrum rutilum</name>
    <dbReference type="NCBI Taxonomy" id="1364933"/>
    <lineage>
        <taxon>Archaea</taxon>
        <taxon>Methanobacteriati</taxon>
        <taxon>Methanobacteriota</taxon>
        <taxon>Stenosarchaea group</taxon>
        <taxon>Halobacteria</taxon>
        <taxon>Halobacteriales</taxon>
        <taxon>Haloferacaceae</taxon>
        <taxon>Halorubrum</taxon>
    </lineage>
</organism>
<keyword evidence="2" id="KW-1133">Transmembrane helix</keyword>
<evidence type="ECO:0000313" key="4">
    <source>
        <dbReference type="EMBL" id="MFC7323979.1"/>
    </source>
</evidence>
<evidence type="ECO:0000259" key="3">
    <source>
        <dbReference type="Pfam" id="PF13796"/>
    </source>
</evidence>
<dbReference type="RefSeq" id="WP_256408620.1">
    <property type="nucleotide sequence ID" value="NZ_JANHDN010000003.1"/>
</dbReference>
<proteinExistence type="predicted"/>